<evidence type="ECO:0000259" key="2">
    <source>
        <dbReference type="SMART" id="SM00922"/>
    </source>
</evidence>
<dbReference type="SFLD" id="SFLDF00009">
    <property type="entry name" value="o-succinylbenzoate_synthase"/>
    <property type="match status" value="1"/>
</dbReference>
<feature type="domain" description="Mandelate racemase/muconate lactonizing enzyme C-terminal" evidence="2">
    <location>
        <begin position="87"/>
        <end position="186"/>
    </location>
</feature>
<gene>
    <name evidence="3" type="ORF">UFOPK1684_00581</name>
</gene>
<protein>
    <submittedName>
        <fullName evidence="3">Unannotated protein</fullName>
    </submittedName>
</protein>
<dbReference type="Gene3D" id="3.20.20.120">
    <property type="entry name" value="Enolase-like C-terminal domain"/>
    <property type="match status" value="1"/>
</dbReference>
<dbReference type="Pfam" id="PF18374">
    <property type="entry name" value="Enolase_like_N"/>
    <property type="match status" value="1"/>
</dbReference>
<dbReference type="NCBIfam" id="NF002782">
    <property type="entry name" value="PRK02901.1"/>
    <property type="match status" value="1"/>
</dbReference>
<dbReference type="InterPro" id="IPR029065">
    <property type="entry name" value="Enolase_C-like"/>
</dbReference>
<dbReference type="SFLD" id="SFLDS00001">
    <property type="entry name" value="Enolase"/>
    <property type="match status" value="1"/>
</dbReference>
<dbReference type="SUPFAM" id="SSF51604">
    <property type="entry name" value="Enolase C-terminal domain-like"/>
    <property type="match status" value="1"/>
</dbReference>
<dbReference type="Pfam" id="PF13378">
    <property type="entry name" value="MR_MLE_C"/>
    <property type="match status" value="1"/>
</dbReference>
<dbReference type="GO" id="GO:0003824">
    <property type="term" value="F:catalytic activity"/>
    <property type="evidence" value="ECO:0007669"/>
    <property type="project" value="UniProtKB-ARBA"/>
</dbReference>
<accession>A0A6J6DXI1</accession>
<keyword evidence="1" id="KW-0479">Metal-binding</keyword>
<organism evidence="3">
    <name type="scientific">freshwater metagenome</name>
    <dbReference type="NCBI Taxonomy" id="449393"/>
    <lineage>
        <taxon>unclassified sequences</taxon>
        <taxon>metagenomes</taxon>
        <taxon>ecological metagenomes</taxon>
    </lineage>
</organism>
<dbReference type="GO" id="GO:0009063">
    <property type="term" value="P:amino acid catabolic process"/>
    <property type="evidence" value="ECO:0007669"/>
    <property type="project" value="InterPro"/>
</dbReference>
<dbReference type="SMART" id="SM00922">
    <property type="entry name" value="MR_MLE"/>
    <property type="match status" value="1"/>
</dbReference>
<dbReference type="InterPro" id="IPR018110">
    <property type="entry name" value="Mandel_Rmase/mucon_lact_enz_CS"/>
</dbReference>
<dbReference type="SFLD" id="SFLDG00180">
    <property type="entry name" value="muconate_cycloisomerase"/>
    <property type="match status" value="1"/>
</dbReference>
<evidence type="ECO:0000256" key="1">
    <source>
        <dbReference type="ARBA" id="ARBA00022723"/>
    </source>
</evidence>
<dbReference type="InterPro" id="IPR013342">
    <property type="entry name" value="Mandelate_racemase_C"/>
</dbReference>
<proteinExistence type="predicted"/>
<name>A0A6J6DXI1_9ZZZZ</name>
<dbReference type="PANTHER" id="PTHR48073">
    <property type="entry name" value="O-SUCCINYLBENZOATE SYNTHASE-RELATED"/>
    <property type="match status" value="1"/>
</dbReference>
<dbReference type="PANTHER" id="PTHR48073:SF2">
    <property type="entry name" value="O-SUCCINYLBENZOATE SYNTHASE"/>
    <property type="match status" value="1"/>
</dbReference>
<dbReference type="InterPro" id="IPR036849">
    <property type="entry name" value="Enolase-like_C_sf"/>
</dbReference>
<dbReference type="GO" id="GO:0046872">
    <property type="term" value="F:metal ion binding"/>
    <property type="evidence" value="ECO:0007669"/>
    <property type="project" value="UniProtKB-KW"/>
</dbReference>
<dbReference type="PROSITE" id="PS00909">
    <property type="entry name" value="MR_MLE_2"/>
    <property type="match status" value="1"/>
</dbReference>
<evidence type="ECO:0000313" key="3">
    <source>
        <dbReference type="EMBL" id="CAB4568792.1"/>
    </source>
</evidence>
<dbReference type="Gene3D" id="3.30.390.10">
    <property type="entry name" value="Enolase-like, N-terminal domain"/>
    <property type="match status" value="1"/>
</dbReference>
<dbReference type="InterPro" id="IPR029017">
    <property type="entry name" value="Enolase-like_N"/>
</dbReference>
<dbReference type="CDD" id="cd03320">
    <property type="entry name" value="OSBS"/>
    <property type="match status" value="1"/>
</dbReference>
<dbReference type="AlphaFoldDB" id="A0A6J6DXI1"/>
<sequence>MSSPSLRDLHAMAHAVSIPMATPFRGITTREALIFDAPDGPAEWSPFLDYGDDEAATWLSSAIEQGFHQDHIPPTDPGTIAVNGTVPAIDAASVPAFLASLGSPSCVKVKVGGPGATRATDVARVRAVRDTLGATGRIRIDANGSWTLDEAEHAIREMEPLDLDYVEQPVESVADMAVLRRRMAELGIGIAADESIRRSSDITTVLEAGACDVVVLKVQPLGGIEKCLSVAQHARDAGCDVVVSSALETSVGLHYGGRLHQILSANQPHSLAAGLGTGSFLEGDVVKNPLRAFAGSLQLSPVELDPELLQRYSMTEERRDWWLGRMERCLEFV</sequence>
<dbReference type="EMBL" id="CAEZTM010000019">
    <property type="protein sequence ID" value="CAB4568792.1"/>
    <property type="molecule type" value="Genomic_DNA"/>
</dbReference>
<reference evidence="3" key="1">
    <citation type="submission" date="2020-05" db="EMBL/GenBank/DDBJ databases">
        <authorList>
            <person name="Chiriac C."/>
            <person name="Salcher M."/>
            <person name="Ghai R."/>
            <person name="Kavagutti S V."/>
        </authorList>
    </citation>
    <scope>NUCLEOTIDE SEQUENCE</scope>
</reference>